<keyword evidence="6" id="KW-1185">Reference proteome</keyword>
<organism evidence="5 6">
    <name type="scientific">Thlaspi arvense</name>
    <name type="common">Field penny-cress</name>
    <dbReference type="NCBI Taxonomy" id="13288"/>
    <lineage>
        <taxon>Eukaryota</taxon>
        <taxon>Viridiplantae</taxon>
        <taxon>Streptophyta</taxon>
        <taxon>Embryophyta</taxon>
        <taxon>Tracheophyta</taxon>
        <taxon>Spermatophyta</taxon>
        <taxon>Magnoliopsida</taxon>
        <taxon>eudicotyledons</taxon>
        <taxon>Gunneridae</taxon>
        <taxon>Pentapetalae</taxon>
        <taxon>rosids</taxon>
        <taxon>malvids</taxon>
        <taxon>Brassicales</taxon>
        <taxon>Brassicaceae</taxon>
        <taxon>Thlaspideae</taxon>
        <taxon>Thlaspi</taxon>
    </lineage>
</organism>
<dbReference type="GO" id="GO:0006820">
    <property type="term" value="P:monoatomic anion transport"/>
    <property type="evidence" value="ECO:0007669"/>
    <property type="project" value="TreeGrafter"/>
</dbReference>
<evidence type="ECO:0000256" key="2">
    <source>
        <dbReference type="ARBA" id="ARBA00008017"/>
    </source>
</evidence>
<keyword evidence="3" id="KW-0472">Membrane</keyword>
<feature type="transmembrane region" description="Helical" evidence="3">
    <location>
        <begin position="37"/>
        <end position="56"/>
    </location>
</feature>
<accession>A0AAU9RFM6</accession>
<keyword evidence="3" id="KW-1133">Transmembrane helix</keyword>
<keyword evidence="3" id="KW-0812">Transmembrane</keyword>
<sequence length="464" mass="53888">MYDFSFLYRKNRSRLDEFDESQLVVDEEKKRFSVCSYLKWVFVAAISVLLALTLAISYLREKVIWGNCLWKWELSVLLVTGSRLACGTMVRVIVCHLHIRFRSCNRFLYVVYKIQHMVRRSLVAWLVVTAWWIVFGHLEVILRNQVLIAIDKFLISCAIFLSLWAMKSVSVMSLAAWFHMSAYHEKILESLFYGYVLEVLSGLPVVHLSSYYTALGLHGLQKFNPHGKPSWLLKKMMMGKRNCLATRIQTESDARSEAVKIFQNVADPSSKFIGLEDLKPFLPNYEALKFLKLFRRTYEDDENIQISLLSLQEWMVHSFKRHRNLILSLRDMDAASNKIDIIFSIAFAMVLAALAIPLLRWGGVKFLMALSVSSFVVTYFAGQVFKETYFSLQLLYIRHPFDVGDEVEIDEVEMFVEKLTVNATHFIGRRNKKKSSMANYKVNEQLVINNNRSEVPDWSMDDIV</sequence>
<proteinExistence type="inferred from homology"/>
<gene>
    <name evidence="5" type="ORF">TAV2_LOCUS410</name>
</gene>
<feature type="domain" description="Mechanosensitive ion channel MscS" evidence="4">
    <location>
        <begin position="395"/>
        <end position="451"/>
    </location>
</feature>
<feature type="transmembrane region" description="Helical" evidence="3">
    <location>
        <begin position="153"/>
        <end position="178"/>
    </location>
</feature>
<evidence type="ECO:0000259" key="4">
    <source>
        <dbReference type="Pfam" id="PF00924"/>
    </source>
</evidence>
<name>A0AAU9RFM6_THLAR</name>
<dbReference type="PANTHER" id="PTHR31618:SF1">
    <property type="entry name" value="EF-HAND DOMAIN-CONTAINING PROTEIN"/>
    <property type="match status" value="1"/>
</dbReference>
<feature type="transmembrane region" description="Helical" evidence="3">
    <location>
        <begin position="76"/>
        <end position="101"/>
    </location>
</feature>
<dbReference type="EMBL" id="OU466857">
    <property type="protein sequence ID" value="CAH2037171.1"/>
    <property type="molecule type" value="Genomic_DNA"/>
</dbReference>
<comment type="similarity">
    <text evidence="2">Belongs to the MscS (TC 1.A.23) family.</text>
</comment>
<evidence type="ECO:0000256" key="1">
    <source>
        <dbReference type="ARBA" id="ARBA00004141"/>
    </source>
</evidence>
<evidence type="ECO:0000256" key="3">
    <source>
        <dbReference type="SAM" id="Phobius"/>
    </source>
</evidence>
<feature type="transmembrane region" description="Helical" evidence="3">
    <location>
        <begin position="339"/>
        <end position="360"/>
    </location>
</feature>
<dbReference type="InterPro" id="IPR006685">
    <property type="entry name" value="MscS_channel_2nd"/>
</dbReference>
<evidence type="ECO:0000313" key="5">
    <source>
        <dbReference type="EMBL" id="CAH2037171.1"/>
    </source>
</evidence>
<protein>
    <recommendedName>
        <fullName evidence="4">Mechanosensitive ion channel MscS domain-containing protein</fullName>
    </recommendedName>
</protein>
<comment type="subcellular location">
    <subcellularLocation>
        <location evidence="1">Membrane</location>
        <topology evidence="1">Multi-pass membrane protein</topology>
    </subcellularLocation>
</comment>
<dbReference type="GO" id="GO:0005886">
    <property type="term" value="C:plasma membrane"/>
    <property type="evidence" value="ECO:0007669"/>
    <property type="project" value="TreeGrafter"/>
</dbReference>
<feature type="transmembrane region" description="Helical" evidence="3">
    <location>
        <begin position="366"/>
        <end position="385"/>
    </location>
</feature>
<dbReference type="GO" id="GO:0008381">
    <property type="term" value="F:mechanosensitive monoatomic ion channel activity"/>
    <property type="evidence" value="ECO:0007669"/>
    <property type="project" value="TreeGrafter"/>
</dbReference>
<dbReference type="PANTHER" id="PTHR31618">
    <property type="entry name" value="MECHANOSENSITIVE ION CHANNEL PROTEIN 5"/>
    <property type="match status" value="1"/>
</dbReference>
<reference evidence="5 6" key="1">
    <citation type="submission" date="2022-03" db="EMBL/GenBank/DDBJ databases">
        <authorList>
            <person name="Nunn A."/>
            <person name="Chopra R."/>
            <person name="Nunn A."/>
            <person name="Contreras Garrido A."/>
        </authorList>
    </citation>
    <scope>NUCLEOTIDE SEQUENCE [LARGE SCALE GENOMIC DNA]</scope>
</reference>
<feature type="transmembrane region" description="Helical" evidence="3">
    <location>
        <begin position="122"/>
        <end position="141"/>
    </location>
</feature>
<dbReference type="Pfam" id="PF00924">
    <property type="entry name" value="MS_channel_2nd"/>
    <property type="match status" value="1"/>
</dbReference>
<evidence type="ECO:0000313" key="6">
    <source>
        <dbReference type="Proteomes" id="UP000836841"/>
    </source>
</evidence>
<dbReference type="AlphaFoldDB" id="A0AAU9RFM6"/>
<dbReference type="Proteomes" id="UP000836841">
    <property type="component" value="Chromosome 1"/>
</dbReference>
<dbReference type="InterPro" id="IPR016688">
    <property type="entry name" value="MscS-like_plants/fungi"/>
</dbReference>